<dbReference type="CDD" id="cd00067">
    <property type="entry name" value="GAL4"/>
    <property type="match status" value="1"/>
</dbReference>
<reference evidence="4 5" key="1">
    <citation type="submission" date="2020-01" db="EMBL/GenBank/DDBJ databases">
        <authorList>
            <consortium name="DOE Joint Genome Institute"/>
            <person name="Haridas S."/>
            <person name="Albert R."/>
            <person name="Binder M."/>
            <person name="Bloem J."/>
            <person name="Labutti K."/>
            <person name="Salamov A."/>
            <person name="Andreopoulos B."/>
            <person name="Baker S.E."/>
            <person name="Barry K."/>
            <person name="Bills G."/>
            <person name="Bluhm B.H."/>
            <person name="Cannon C."/>
            <person name="Castanera R."/>
            <person name="Culley D.E."/>
            <person name="Daum C."/>
            <person name="Ezra D."/>
            <person name="Gonzalez J.B."/>
            <person name="Henrissat B."/>
            <person name="Kuo A."/>
            <person name="Liang C."/>
            <person name="Lipzen A."/>
            <person name="Lutzoni F."/>
            <person name="Magnuson J."/>
            <person name="Mondo S."/>
            <person name="Nolan M."/>
            <person name="Ohm R."/>
            <person name="Pangilinan J."/>
            <person name="Park H.-J.H."/>
            <person name="Ramirez L."/>
            <person name="Alfaro M."/>
            <person name="Sun H."/>
            <person name="Tritt A."/>
            <person name="Yoshinaga Y."/>
            <person name="Zwiers L.-H.L."/>
            <person name="Turgeon B.G."/>
            <person name="Goodwin S.B."/>
            <person name="Spatafora J.W."/>
            <person name="Crous P.W."/>
            <person name="Grigoriev I.V."/>
        </authorList>
    </citation>
    <scope>NUCLEOTIDE SEQUENCE [LARGE SCALE GENOMIC DNA]</scope>
    <source>
        <strain evidence="4 5">CBS 611.86</strain>
    </source>
</reference>
<dbReference type="InterPro" id="IPR001138">
    <property type="entry name" value="Zn2Cys6_DnaBD"/>
</dbReference>
<feature type="region of interest" description="Disordered" evidence="2">
    <location>
        <begin position="70"/>
        <end position="103"/>
    </location>
</feature>
<organism evidence="4 5">
    <name type="scientific">Massariosphaeria phaeospora</name>
    <dbReference type="NCBI Taxonomy" id="100035"/>
    <lineage>
        <taxon>Eukaryota</taxon>
        <taxon>Fungi</taxon>
        <taxon>Dikarya</taxon>
        <taxon>Ascomycota</taxon>
        <taxon>Pezizomycotina</taxon>
        <taxon>Dothideomycetes</taxon>
        <taxon>Pleosporomycetidae</taxon>
        <taxon>Pleosporales</taxon>
        <taxon>Pleosporales incertae sedis</taxon>
        <taxon>Massariosphaeria</taxon>
    </lineage>
</organism>
<dbReference type="Pfam" id="PF00172">
    <property type="entry name" value="Zn_clus"/>
    <property type="match status" value="1"/>
</dbReference>
<feature type="compositionally biased region" description="Polar residues" evidence="2">
    <location>
        <begin position="13"/>
        <end position="22"/>
    </location>
</feature>
<feature type="compositionally biased region" description="Low complexity" evidence="2">
    <location>
        <begin position="80"/>
        <end position="90"/>
    </location>
</feature>
<dbReference type="Gene3D" id="4.10.240.10">
    <property type="entry name" value="Zn(2)-C6 fungal-type DNA-binding domain"/>
    <property type="match status" value="1"/>
</dbReference>
<dbReference type="GO" id="GO:0000981">
    <property type="term" value="F:DNA-binding transcription factor activity, RNA polymerase II-specific"/>
    <property type="evidence" value="ECO:0007669"/>
    <property type="project" value="InterPro"/>
</dbReference>
<dbReference type="GO" id="GO:0008270">
    <property type="term" value="F:zinc ion binding"/>
    <property type="evidence" value="ECO:0007669"/>
    <property type="project" value="InterPro"/>
</dbReference>
<keyword evidence="5" id="KW-1185">Reference proteome</keyword>
<evidence type="ECO:0000256" key="2">
    <source>
        <dbReference type="SAM" id="MobiDB-lite"/>
    </source>
</evidence>
<accession>A0A7C8I0N3</accession>
<protein>
    <recommendedName>
        <fullName evidence="3">Zn(2)-C6 fungal-type domain-containing protein</fullName>
    </recommendedName>
</protein>
<sequence length="474" mass="51969">MSDPAVTPKPTEGPQSQSQSNGPPALPELRRRWACDRCHAQKLRCLRTINPQEGDCDRCVRVAAKCGYSPPGKMGRPSRSETSTSTPTTTGNKRARASSTARLNSSPVILTTSDSTQCEKPVDPSFDVPLDDFLGEYHRNDVRDTNVIPFLHDPTQFGLFGESGFLAESNLQGQESHTDNHVRELINLTGSQYEQSRVVERARERSGLDKESLFKRLQGYPVAHMFEHAQKLTGLVEALLETSSPQESTTAVYWSEMVGPLDLGREMALDVEAPPSLSSNPSSDESIFVDFDAWADLPVPKPSPTMNNTQSGSGLGRARADTSTTLLVLSCYIRLSRLYLLFFADLHCFLLASHFPDPVTNNDRRLFPGLKLGSFQPFAGTGLEISMVVQVSEVMLSRLHRALGLSKYASETAAGRFPASSWNAMEMITPVLMQAVQAQEGLDAQDAGDKGNTCTQLSLAMDGVKRLLRARAFL</sequence>
<evidence type="ECO:0000256" key="1">
    <source>
        <dbReference type="ARBA" id="ARBA00023242"/>
    </source>
</evidence>
<keyword evidence="1" id="KW-0539">Nucleus</keyword>
<dbReference type="SUPFAM" id="SSF57701">
    <property type="entry name" value="Zn2/Cys6 DNA-binding domain"/>
    <property type="match status" value="1"/>
</dbReference>
<feature type="domain" description="Zn(2)-C6 fungal-type" evidence="3">
    <location>
        <begin position="34"/>
        <end position="68"/>
    </location>
</feature>
<evidence type="ECO:0000313" key="5">
    <source>
        <dbReference type="Proteomes" id="UP000481861"/>
    </source>
</evidence>
<dbReference type="AlphaFoldDB" id="A0A7C8I0N3"/>
<dbReference type="EMBL" id="JAADJZ010000030">
    <property type="protein sequence ID" value="KAF2865946.1"/>
    <property type="molecule type" value="Genomic_DNA"/>
</dbReference>
<dbReference type="PROSITE" id="PS50048">
    <property type="entry name" value="ZN2_CY6_FUNGAL_2"/>
    <property type="match status" value="1"/>
</dbReference>
<evidence type="ECO:0000259" key="3">
    <source>
        <dbReference type="PROSITE" id="PS50048"/>
    </source>
</evidence>
<dbReference type="OrthoDB" id="3915506at2759"/>
<proteinExistence type="predicted"/>
<dbReference type="InterPro" id="IPR036864">
    <property type="entry name" value="Zn2-C6_fun-type_DNA-bd_sf"/>
</dbReference>
<evidence type="ECO:0000313" key="4">
    <source>
        <dbReference type="EMBL" id="KAF2865946.1"/>
    </source>
</evidence>
<feature type="region of interest" description="Disordered" evidence="2">
    <location>
        <begin position="1"/>
        <end position="27"/>
    </location>
</feature>
<gene>
    <name evidence="4" type="ORF">BDV95DRAFT_599321</name>
</gene>
<comment type="caution">
    <text evidence="4">The sequence shown here is derived from an EMBL/GenBank/DDBJ whole genome shotgun (WGS) entry which is preliminary data.</text>
</comment>
<dbReference type="Proteomes" id="UP000481861">
    <property type="component" value="Unassembled WGS sequence"/>
</dbReference>
<name>A0A7C8I0N3_9PLEO</name>
<dbReference type="PROSITE" id="PS00463">
    <property type="entry name" value="ZN2_CY6_FUNGAL_1"/>
    <property type="match status" value="1"/>
</dbReference>